<gene>
    <name evidence="3" type="ORF">EJ08DRAFT_667768</name>
</gene>
<feature type="chain" id="PRO_5040224764" evidence="1">
    <location>
        <begin position="22"/>
        <end position="579"/>
    </location>
</feature>
<sequence>MKFFQVALGTILAQVASGACAIPSLASANIDDLTTGLQDGCFTSVDLVNRYLARIAEVNGELHAVIELNPDALSIAALLDAERKNGSIRGPLHGIPIPVKDNIATFDQMNNTAGSYALVGARVPRDSGVVAKLRASGAIVLGKANMSQWAMFRSANTTSGWTSRGGQTYGPFYPQMDPYVSCGSGVAAALGLAFAALGTETRGSIIVAASKSNVVGNLVIPLTGFQDTVGPMAQTVLDAATVLSVIAGIDQYDNYTNAIPNNGKIPNYVAAARKYARLTGVRLGVPRNSWGDDLLYGEVNKSSITSAFEAGLDVLRGLGAEIVDLANFTDEAFTQFDFPLRSPNGNNQSITSSAGFISDLAAYFAELTYNPNDLHSVNDLINRTQSDPREGWPDRDTILWQGAASLGYNASDPRAYAAWRSNIEVDERGGVTGICNQLNLSALLIPTEYAPSWASAQGTPASSVPLAAYPDDAPIVDGLRKLIAVAPGIPFGLTFLGPHWSEEELIAVAAAFERGNNFRAKYVNGPNATVPKIELGDILSNGTCKGKPSTAPLQVETSVGACATPVTLNLNTTLVWEIS</sequence>
<dbReference type="SUPFAM" id="SSF75304">
    <property type="entry name" value="Amidase signature (AS) enzymes"/>
    <property type="match status" value="1"/>
</dbReference>
<keyword evidence="4" id="KW-1185">Reference proteome</keyword>
<evidence type="ECO:0000256" key="1">
    <source>
        <dbReference type="SAM" id="SignalP"/>
    </source>
</evidence>
<dbReference type="Gene3D" id="3.90.1300.10">
    <property type="entry name" value="Amidase signature (AS) domain"/>
    <property type="match status" value="1"/>
</dbReference>
<comment type="caution">
    <text evidence="3">The sequence shown here is derived from an EMBL/GenBank/DDBJ whole genome shotgun (WGS) entry which is preliminary data.</text>
</comment>
<feature type="signal peptide" evidence="1">
    <location>
        <begin position="1"/>
        <end position="21"/>
    </location>
</feature>
<dbReference type="Proteomes" id="UP000800235">
    <property type="component" value="Unassembled WGS sequence"/>
</dbReference>
<dbReference type="PANTHER" id="PTHR42678:SF34">
    <property type="entry name" value="OS04G0183300 PROTEIN"/>
    <property type="match status" value="1"/>
</dbReference>
<name>A0A9P4P3C6_9PEZI</name>
<proteinExistence type="predicted"/>
<protein>
    <submittedName>
        <fullName evidence="3">Amidase</fullName>
    </submittedName>
</protein>
<evidence type="ECO:0000259" key="2">
    <source>
        <dbReference type="Pfam" id="PF01425"/>
    </source>
</evidence>
<evidence type="ECO:0000313" key="3">
    <source>
        <dbReference type="EMBL" id="KAF2435851.1"/>
    </source>
</evidence>
<keyword evidence="1" id="KW-0732">Signal</keyword>
<evidence type="ECO:0000313" key="4">
    <source>
        <dbReference type="Proteomes" id="UP000800235"/>
    </source>
</evidence>
<dbReference type="OrthoDB" id="566138at2759"/>
<dbReference type="AlphaFoldDB" id="A0A9P4P3C6"/>
<accession>A0A9P4P3C6</accession>
<dbReference type="Pfam" id="PF01425">
    <property type="entry name" value="Amidase"/>
    <property type="match status" value="1"/>
</dbReference>
<dbReference type="InterPro" id="IPR036928">
    <property type="entry name" value="AS_sf"/>
</dbReference>
<organism evidence="3 4">
    <name type="scientific">Tothia fuscella</name>
    <dbReference type="NCBI Taxonomy" id="1048955"/>
    <lineage>
        <taxon>Eukaryota</taxon>
        <taxon>Fungi</taxon>
        <taxon>Dikarya</taxon>
        <taxon>Ascomycota</taxon>
        <taxon>Pezizomycotina</taxon>
        <taxon>Dothideomycetes</taxon>
        <taxon>Pleosporomycetidae</taxon>
        <taxon>Venturiales</taxon>
        <taxon>Cylindrosympodiaceae</taxon>
        <taxon>Tothia</taxon>
    </lineage>
</organism>
<feature type="domain" description="Amidase" evidence="2">
    <location>
        <begin position="46"/>
        <end position="325"/>
    </location>
</feature>
<dbReference type="PANTHER" id="PTHR42678">
    <property type="entry name" value="AMIDASE"/>
    <property type="match status" value="1"/>
</dbReference>
<dbReference type="InterPro" id="IPR023631">
    <property type="entry name" value="Amidase_dom"/>
</dbReference>
<dbReference type="EMBL" id="MU007012">
    <property type="protein sequence ID" value="KAF2435851.1"/>
    <property type="molecule type" value="Genomic_DNA"/>
</dbReference>
<dbReference type="PROSITE" id="PS51257">
    <property type="entry name" value="PROKAR_LIPOPROTEIN"/>
    <property type="match status" value="1"/>
</dbReference>
<reference evidence="3" key="1">
    <citation type="journal article" date="2020" name="Stud. Mycol.">
        <title>101 Dothideomycetes genomes: a test case for predicting lifestyles and emergence of pathogens.</title>
        <authorList>
            <person name="Haridas S."/>
            <person name="Albert R."/>
            <person name="Binder M."/>
            <person name="Bloem J."/>
            <person name="Labutti K."/>
            <person name="Salamov A."/>
            <person name="Andreopoulos B."/>
            <person name="Baker S."/>
            <person name="Barry K."/>
            <person name="Bills G."/>
            <person name="Bluhm B."/>
            <person name="Cannon C."/>
            <person name="Castanera R."/>
            <person name="Culley D."/>
            <person name="Daum C."/>
            <person name="Ezra D."/>
            <person name="Gonzalez J."/>
            <person name="Henrissat B."/>
            <person name="Kuo A."/>
            <person name="Liang C."/>
            <person name="Lipzen A."/>
            <person name="Lutzoni F."/>
            <person name="Magnuson J."/>
            <person name="Mondo S."/>
            <person name="Nolan M."/>
            <person name="Ohm R."/>
            <person name="Pangilinan J."/>
            <person name="Park H.-J."/>
            <person name="Ramirez L."/>
            <person name="Alfaro M."/>
            <person name="Sun H."/>
            <person name="Tritt A."/>
            <person name="Yoshinaga Y."/>
            <person name="Zwiers L.-H."/>
            <person name="Turgeon B."/>
            <person name="Goodwin S."/>
            <person name="Spatafora J."/>
            <person name="Crous P."/>
            <person name="Grigoriev I."/>
        </authorList>
    </citation>
    <scope>NUCLEOTIDE SEQUENCE</scope>
    <source>
        <strain evidence="3">CBS 130266</strain>
    </source>
</reference>